<feature type="domain" description="Myb-like" evidence="7">
    <location>
        <begin position="19"/>
        <end position="70"/>
    </location>
</feature>
<protein>
    <submittedName>
        <fullName evidence="9">Two-component response regulator ARR20</fullName>
    </submittedName>
</protein>
<reference evidence="8" key="1">
    <citation type="journal article" date="2021" name="Nat. Commun.">
        <title>Genomic analyses provide insights into spinach domestication and the genetic basis of agronomic traits.</title>
        <authorList>
            <person name="Cai X."/>
            <person name="Sun X."/>
            <person name="Xu C."/>
            <person name="Sun H."/>
            <person name="Wang X."/>
            <person name="Ge C."/>
            <person name="Zhang Z."/>
            <person name="Wang Q."/>
            <person name="Fei Z."/>
            <person name="Jiao C."/>
            <person name="Wang Q."/>
        </authorList>
    </citation>
    <scope>NUCLEOTIDE SEQUENCE [LARGE SCALE GENOMIC DNA]</scope>
    <source>
        <strain evidence="8">cv. Varoflay</strain>
    </source>
</reference>
<keyword evidence="5" id="KW-0804">Transcription</keyword>
<evidence type="ECO:0000313" key="9">
    <source>
        <dbReference type="RefSeq" id="XP_056689398.1"/>
    </source>
</evidence>
<reference evidence="9" key="2">
    <citation type="submission" date="2025-08" db="UniProtKB">
        <authorList>
            <consortium name="RefSeq"/>
        </authorList>
    </citation>
    <scope>IDENTIFICATION</scope>
    <source>
        <tissue evidence="9">Leaf</tissue>
    </source>
</reference>
<evidence type="ECO:0000256" key="1">
    <source>
        <dbReference type="ARBA" id="ARBA00004123"/>
    </source>
</evidence>
<evidence type="ECO:0000313" key="8">
    <source>
        <dbReference type="Proteomes" id="UP000813463"/>
    </source>
</evidence>
<dbReference type="GeneID" id="130464049"/>
<dbReference type="PANTHER" id="PTHR31496">
    <property type="entry name" value="TRANSCRIPTION FACTOR KAN2-RELATED"/>
    <property type="match status" value="1"/>
</dbReference>
<dbReference type="InterPro" id="IPR009057">
    <property type="entry name" value="Homeodomain-like_sf"/>
</dbReference>
<dbReference type="InterPro" id="IPR006447">
    <property type="entry name" value="Myb_dom_plants"/>
</dbReference>
<dbReference type="RefSeq" id="XP_056689398.1">
    <property type="nucleotide sequence ID" value="XM_056833420.1"/>
</dbReference>
<dbReference type="NCBIfam" id="TIGR01557">
    <property type="entry name" value="myb_SHAQKYF"/>
    <property type="match status" value="1"/>
</dbReference>
<keyword evidence="3" id="KW-0221">Differentiation</keyword>
<dbReference type="InterPro" id="IPR044847">
    <property type="entry name" value="KAN_fam"/>
</dbReference>
<sequence>MMELKGRGLRPYVRSNAPRLRWTGDLHHCFVRAVERLGGEERATPKMILQIMGVKGITLSHVKSHLQMYRSMKQEQVLRDIINGTKMSTNVQETKIVHNNSYVHDNYIPITCNSMVASPQDVTTNFKQDGMVQQSHHPYIVFHNLLRRSRPNLAEGYEMNEEVSGYSTSITITSSLSDDQHLNASLNLELSSSCSRIMAAGIQEDVSLDLSL</sequence>
<proteinExistence type="predicted"/>
<keyword evidence="2" id="KW-0217">Developmental protein</keyword>
<accession>A0ABM3R190</accession>
<evidence type="ECO:0000256" key="4">
    <source>
        <dbReference type="ARBA" id="ARBA00023015"/>
    </source>
</evidence>
<dbReference type="Pfam" id="PF00249">
    <property type="entry name" value="Myb_DNA-binding"/>
    <property type="match status" value="1"/>
</dbReference>
<dbReference type="Proteomes" id="UP000813463">
    <property type="component" value="Chromosome 6"/>
</dbReference>
<dbReference type="SUPFAM" id="SSF46689">
    <property type="entry name" value="Homeodomain-like"/>
    <property type="match status" value="1"/>
</dbReference>
<name>A0ABM3R190_SPIOL</name>
<dbReference type="InterPro" id="IPR001005">
    <property type="entry name" value="SANT/Myb"/>
</dbReference>
<comment type="subcellular location">
    <subcellularLocation>
        <location evidence="1">Nucleus</location>
    </subcellularLocation>
</comment>
<keyword evidence="8" id="KW-1185">Reference proteome</keyword>
<evidence type="ECO:0000256" key="3">
    <source>
        <dbReference type="ARBA" id="ARBA00022782"/>
    </source>
</evidence>
<evidence type="ECO:0000259" key="7">
    <source>
        <dbReference type="Pfam" id="PF00249"/>
    </source>
</evidence>
<dbReference type="Gene3D" id="1.10.10.60">
    <property type="entry name" value="Homeodomain-like"/>
    <property type="match status" value="1"/>
</dbReference>
<gene>
    <name evidence="9" type="primary">LOC130464049</name>
</gene>
<keyword evidence="4" id="KW-0805">Transcription regulation</keyword>
<keyword evidence="6" id="KW-0539">Nucleus</keyword>
<evidence type="ECO:0000256" key="2">
    <source>
        <dbReference type="ARBA" id="ARBA00022473"/>
    </source>
</evidence>
<evidence type="ECO:0000256" key="5">
    <source>
        <dbReference type="ARBA" id="ARBA00023163"/>
    </source>
</evidence>
<organism evidence="8 9">
    <name type="scientific">Spinacia oleracea</name>
    <name type="common">Spinach</name>
    <dbReference type="NCBI Taxonomy" id="3562"/>
    <lineage>
        <taxon>Eukaryota</taxon>
        <taxon>Viridiplantae</taxon>
        <taxon>Streptophyta</taxon>
        <taxon>Embryophyta</taxon>
        <taxon>Tracheophyta</taxon>
        <taxon>Spermatophyta</taxon>
        <taxon>Magnoliopsida</taxon>
        <taxon>eudicotyledons</taxon>
        <taxon>Gunneridae</taxon>
        <taxon>Pentapetalae</taxon>
        <taxon>Caryophyllales</taxon>
        <taxon>Chenopodiaceae</taxon>
        <taxon>Chenopodioideae</taxon>
        <taxon>Anserineae</taxon>
        <taxon>Spinacia</taxon>
    </lineage>
</organism>
<dbReference type="PANTHER" id="PTHR31496:SF3">
    <property type="entry name" value="TRANSCRIPTION REPRESSOR KAN1"/>
    <property type="match status" value="1"/>
</dbReference>
<evidence type="ECO:0000256" key="6">
    <source>
        <dbReference type="ARBA" id="ARBA00023242"/>
    </source>
</evidence>